<dbReference type="InterPro" id="IPR029787">
    <property type="entry name" value="Nucleotide_cyclase"/>
</dbReference>
<dbReference type="SMART" id="SM00052">
    <property type="entry name" value="EAL"/>
    <property type="match status" value="1"/>
</dbReference>
<dbReference type="Pfam" id="PF00563">
    <property type="entry name" value="EAL"/>
    <property type="match status" value="1"/>
</dbReference>
<dbReference type="InterPro" id="IPR001633">
    <property type="entry name" value="EAL_dom"/>
</dbReference>
<evidence type="ECO:0000259" key="1">
    <source>
        <dbReference type="PROSITE" id="PS50883"/>
    </source>
</evidence>
<dbReference type="Gene3D" id="3.20.20.450">
    <property type="entry name" value="EAL domain"/>
    <property type="match status" value="1"/>
</dbReference>
<proteinExistence type="predicted"/>
<reference evidence="4" key="1">
    <citation type="journal article" date="2019" name="Int. J. Syst. Evol. Microbiol.">
        <title>The Global Catalogue of Microorganisms (GCM) 10K type strain sequencing project: providing services to taxonomists for standard genome sequencing and annotation.</title>
        <authorList>
            <consortium name="The Broad Institute Genomics Platform"/>
            <consortium name="The Broad Institute Genome Sequencing Center for Infectious Disease"/>
            <person name="Wu L."/>
            <person name="Ma J."/>
        </authorList>
    </citation>
    <scope>NUCLEOTIDE SEQUENCE [LARGE SCALE GENOMIC DNA]</scope>
    <source>
        <strain evidence="4">CCUG 63830</strain>
    </source>
</reference>
<dbReference type="SMART" id="SM00267">
    <property type="entry name" value="GGDEF"/>
    <property type="match status" value="1"/>
</dbReference>
<accession>A0ABW1ZRF5</accession>
<dbReference type="SUPFAM" id="SSF141868">
    <property type="entry name" value="EAL domain-like"/>
    <property type="match status" value="1"/>
</dbReference>
<dbReference type="CDD" id="cd01949">
    <property type="entry name" value="GGDEF"/>
    <property type="match status" value="1"/>
</dbReference>
<evidence type="ECO:0000313" key="4">
    <source>
        <dbReference type="Proteomes" id="UP001596317"/>
    </source>
</evidence>
<dbReference type="InterPro" id="IPR035919">
    <property type="entry name" value="EAL_sf"/>
</dbReference>
<dbReference type="InterPro" id="IPR052155">
    <property type="entry name" value="Biofilm_reg_signaling"/>
</dbReference>
<dbReference type="Proteomes" id="UP001596317">
    <property type="component" value="Unassembled WGS sequence"/>
</dbReference>
<dbReference type="CDD" id="cd01948">
    <property type="entry name" value="EAL"/>
    <property type="match status" value="1"/>
</dbReference>
<keyword evidence="4" id="KW-1185">Reference proteome</keyword>
<name>A0ABW1ZRF5_9DEIO</name>
<dbReference type="RefSeq" id="WP_224607581.1">
    <property type="nucleotide sequence ID" value="NZ_JAIQXV010000006.1"/>
</dbReference>
<feature type="domain" description="GGDEF" evidence="2">
    <location>
        <begin position="425"/>
        <end position="558"/>
    </location>
</feature>
<dbReference type="PANTHER" id="PTHR44757">
    <property type="entry name" value="DIGUANYLATE CYCLASE DGCP"/>
    <property type="match status" value="1"/>
</dbReference>
<dbReference type="PANTHER" id="PTHR44757:SF2">
    <property type="entry name" value="BIOFILM ARCHITECTURE MAINTENANCE PROTEIN MBAA"/>
    <property type="match status" value="1"/>
</dbReference>
<organism evidence="3 4">
    <name type="scientific">Deinococcus multiflagellatus</name>
    <dbReference type="NCBI Taxonomy" id="1656887"/>
    <lineage>
        <taxon>Bacteria</taxon>
        <taxon>Thermotogati</taxon>
        <taxon>Deinococcota</taxon>
        <taxon>Deinococci</taxon>
        <taxon>Deinococcales</taxon>
        <taxon>Deinococcaceae</taxon>
        <taxon>Deinococcus</taxon>
    </lineage>
</organism>
<gene>
    <name evidence="3" type="ORF">ACFP90_26410</name>
</gene>
<feature type="domain" description="EAL" evidence="1">
    <location>
        <begin position="562"/>
        <end position="808"/>
    </location>
</feature>
<sequence length="808" mass="87734">MPDALQKVLDLLDRGELEAAHTALASLSAADLPYARGEYHKAAGDLAQAQQEFEQARETATLRGDLAAQARSLVQLAHLHHLQLDSQKALRLLQEAAQLRARLGDTVGRVNVLCNIAGICLSLNDDYQAMLALQEAQTALDQMPASELPLAAELHFLNTLARALTSQGKLDEAAHQYRRCLERARGAGAASALFLAAINLGDVYLRGERYAECVALLEPLIQEPELPSLPDMQAYVQLNLAQALFHLGHTGARACAEQAQATFAGVHDPDGVMATQLLLARIYQEAGEQGLARAAAAQALELARADRRKQVELDALNILAELTETEHPAQAVAYLRQVLALQSELNAASQDQHLRELTAQAALDSAQRRAAYEQTLRLQAEETVQRQLQELERGRLYDPLTGLPNRVMLRAQLDQQVERAGRQGSEFLLVSADLNRFQLVNDAYGQDAADEVLRVVAGRLRAALQDDEMVARVGGDEFALLLLGRRADGTLDQRLAQALDALNAPVPVGGHPIRMSWSVGAAHWPSDAREPEALRQASELALNDAKAQGEACVAYDHRAHAHAGLEGALARALERGEFELHVQPMIDVRSRRAVCAEALLRWRSAEHGLQSPGIFMPILERSGQIVEVGAWVLQAACAQAAHWGGTRVAVNLSAQQFAHADLRGVVRAALESSGLPPECLELEITESLMMQSPERAARLLAGLQADGVRVMLDDFGTGYSSLGYLARFPLSGIKIDRGFVTALQEQPDGRDAAIVRAMVGLSRDLGLELVAEGVETLRQVDLLTALGVHVMQGYYFARPAANWRPPTP</sequence>
<dbReference type="Gene3D" id="3.30.70.270">
    <property type="match status" value="1"/>
</dbReference>
<dbReference type="Pfam" id="PF13181">
    <property type="entry name" value="TPR_8"/>
    <property type="match status" value="1"/>
</dbReference>
<dbReference type="SUPFAM" id="SSF55073">
    <property type="entry name" value="Nucleotide cyclase"/>
    <property type="match status" value="1"/>
</dbReference>
<dbReference type="InterPro" id="IPR011990">
    <property type="entry name" value="TPR-like_helical_dom_sf"/>
</dbReference>
<evidence type="ECO:0000259" key="2">
    <source>
        <dbReference type="PROSITE" id="PS50887"/>
    </source>
</evidence>
<dbReference type="SMART" id="SM00028">
    <property type="entry name" value="TPR"/>
    <property type="match status" value="4"/>
</dbReference>
<dbReference type="Pfam" id="PF00990">
    <property type="entry name" value="GGDEF"/>
    <property type="match status" value="1"/>
</dbReference>
<dbReference type="PROSITE" id="PS50887">
    <property type="entry name" value="GGDEF"/>
    <property type="match status" value="1"/>
</dbReference>
<dbReference type="InterPro" id="IPR000160">
    <property type="entry name" value="GGDEF_dom"/>
</dbReference>
<dbReference type="Gene3D" id="1.25.40.10">
    <property type="entry name" value="Tetratricopeptide repeat domain"/>
    <property type="match status" value="2"/>
</dbReference>
<dbReference type="NCBIfam" id="TIGR00254">
    <property type="entry name" value="GGDEF"/>
    <property type="match status" value="1"/>
</dbReference>
<dbReference type="EMBL" id="JBHSWB010000003">
    <property type="protein sequence ID" value="MFC6663556.1"/>
    <property type="molecule type" value="Genomic_DNA"/>
</dbReference>
<dbReference type="PROSITE" id="PS50883">
    <property type="entry name" value="EAL"/>
    <property type="match status" value="1"/>
</dbReference>
<protein>
    <submittedName>
        <fullName evidence="3">EAL domain-containing protein</fullName>
    </submittedName>
</protein>
<evidence type="ECO:0000313" key="3">
    <source>
        <dbReference type="EMBL" id="MFC6663556.1"/>
    </source>
</evidence>
<comment type="caution">
    <text evidence="3">The sequence shown here is derived from an EMBL/GenBank/DDBJ whole genome shotgun (WGS) entry which is preliminary data.</text>
</comment>
<dbReference type="InterPro" id="IPR043128">
    <property type="entry name" value="Rev_trsase/Diguanyl_cyclase"/>
</dbReference>
<dbReference type="SUPFAM" id="SSF48452">
    <property type="entry name" value="TPR-like"/>
    <property type="match status" value="2"/>
</dbReference>
<dbReference type="InterPro" id="IPR019734">
    <property type="entry name" value="TPR_rpt"/>
</dbReference>